<organism evidence="9 10">
    <name type="scientific">Streptomyces monashensis</name>
    <dbReference type="NCBI Taxonomy" id="1678012"/>
    <lineage>
        <taxon>Bacteria</taxon>
        <taxon>Bacillati</taxon>
        <taxon>Actinomycetota</taxon>
        <taxon>Actinomycetes</taxon>
        <taxon>Kitasatosporales</taxon>
        <taxon>Streptomycetaceae</taxon>
        <taxon>Streptomyces</taxon>
    </lineage>
</organism>
<dbReference type="EMBL" id="MLYO01000067">
    <property type="protein sequence ID" value="OIJ94993.1"/>
    <property type="molecule type" value="Genomic_DNA"/>
</dbReference>
<keyword evidence="6" id="KW-0326">Glycosidase</keyword>
<keyword evidence="4" id="KW-0378">Hydrolase</keyword>
<reference evidence="9 10" key="1">
    <citation type="submission" date="2016-10" db="EMBL/GenBank/DDBJ databases">
        <title>Genome sequence of Streptomyces sp. MUSC 1.</title>
        <authorList>
            <person name="Lee L.-H."/>
            <person name="Ser H.-L."/>
            <person name="Law J.W.-F."/>
        </authorList>
    </citation>
    <scope>NUCLEOTIDE SEQUENCE [LARGE SCALE GENOMIC DNA]</scope>
    <source>
        <strain evidence="9 10">MUSC 1</strain>
    </source>
</reference>
<protein>
    <recommendedName>
        <fullName evidence="11">Sugar hydrolase</fullName>
    </recommendedName>
</protein>
<evidence type="ECO:0000256" key="5">
    <source>
        <dbReference type="ARBA" id="ARBA00023277"/>
    </source>
</evidence>
<proteinExistence type="predicted"/>
<evidence type="ECO:0000256" key="2">
    <source>
        <dbReference type="ARBA" id="ARBA00022525"/>
    </source>
</evidence>
<evidence type="ECO:0000313" key="10">
    <source>
        <dbReference type="Proteomes" id="UP000179642"/>
    </source>
</evidence>
<comment type="subcellular location">
    <subcellularLocation>
        <location evidence="1">Secreted</location>
    </subcellularLocation>
</comment>
<dbReference type="GO" id="GO:0000272">
    <property type="term" value="P:polysaccharide catabolic process"/>
    <property type="evidence" value="ECO:0007669"/>
    <property type="project" value="UniProtKB-KW"/>
</dbReference>
<sequence>MLTSPARHVVAAALALASLGATSTPSAASHAQPRAVLAADGLPSAQDLLDAAQSCRRVSHGTFRASLPGHADVPVCRAGNAYVWRSSMSIDCDGRTAAQCSRSTDGDAFAPETAVDQSDGRPFNAATTPYVVLPRPDNPTWSYRDAGISPGDVAAVIYNGHVEYAVFADVGPRQQIGEASYATAAALGIDPDPSNGGTRGDVTYVLFPHTRPNPVESHYQAVQRGRAAAALLVSR</sequence>
<dbReference type="PANTHER" id="PTHR42061:SF6">
    <property type="entry name" value="ENDO-CHITOSANASE"/>
    <property type="match status" value="1"/>
</dbReference>
<accession>A0A1S2PMN2</accession>
<name>A0A1S2PMN2_9ACTN</name>
<dbReference type="AlphaFoldDB" id="A0A1S2PMN2"/>
<keyword evidence="7" id="KW-0624">Polysaccharide degradation</keyword>
<dbReference type="InterPro" id="IPR009939">
    <property type="entry name" value="Chitosanase_fungal"/>
</dbReference>
<comment type="caution">
    <text evidence="9">The sequence shown here is derived from an EMBL/GenBank/DDBJ whole genome shotgun (WGS) entry which is preliminary data.</text>
</comment>
<dbReference type="Proteomes" id="UP000179642">
    <property type="component" value="Unassembled WGS sequence"/>
</dbReference>
<evidence type="ECO:0000256" key="4">
    <source>
        <dbReference type="ARBA" id="ARBA00022801"/>
    </source>
</evidence>
<dbReference type="GO" id="GO:0016977">
    <property type="term" value="F:chitosanase activity"/>
    <property type="evidence" value="ECO:0007669"/>
    <property type="project" value="InterPro"/>
</dbReference>
<keyword evidence="2" id="KW-0964">Secreted</keyword>
<evidence type="ECO:0000313" key="9">
    <source>
        <dbReference type="EMBL" id="OIJ94993.1"/>
    </source>
</evidence>
<evidence type="ECO:0000256" key="3">
    <source>
        <dbReference type="ARBA" id="ARBA00022729"/>
    </source>
</evidence>
<evidence type="ECO:0000256" key="6">
    <source>
        <dbReference type="ARBA" id="ARBA00023295"/>
    </source>
</evidence>
<evidence type="ECO:0000256" key="7">
    <source>
        <dbReference type="ARBA" id="ARBA00023326"/>
    </source>
</evidence>
<evidence type="ECO:0000256" key="8">
    <source>
        <dbReference type="SAM" id="SignalP"/>
    </source>
</evidence>
<dbReference type="GO" id="GO:0005576">
    <property type="term" value="C:extracellular region"/>
    <property type="evidence" value="ECO:0007669"/>
    <property type="project" value="UniProtKB-SubCell"/>
</dbReference>
<dbReference type="PANTHER" id="PTHR42061">
    <property type="entry name" value="ENDO-CHITOSANASE"/>
    <property type="match status" value="1"/>
</dbReference>
<keyword evidence="10" id="KW-1185">Reference proteome</keyword>
<gene>
    <name evidence="9" type="ORF">BIV23_35635</name>
</gene>
<feature type="chain" id="PRO_5010269776" description="Sugar hydrolase" evidence="8">
    <location>
        <begin position="28"/>
        <end position="235"/>
    </location>
</feature>
<dbReference type="Pfam" id="PF07335">
    <property type="entry name" value="Glyco_hydro_75"/>
    <property type="match status" value="1"/>
</dbReference>
<evidence type="ECO:0000256" key="1">
    <source>
        <dbReference type="ARBA" id="ARBA00004613"/>
    </source>
</evidence>
<keyword evidence="3 8" id="KW-0732">Signal</keyword>
<evidence type="ECO:0008006" key="11">
    <source>
        <dbReference type="Google" id="ProtNLM"/>
    </source>
</evidence>
<keyword evidence="5" id="KW-0119">Carbohydrate metabolism</keyword>
<feature type="signal peptide" evidence="8">
    <location>
        <begin position="1"/>
        <end position="27"/>
    </location>
</feature>